<feature type="region of interest" description="Disordered" evidence="1">
    <location>
        <begin position="233"/>
        <end position="273"/>
    </location>
</feature>
<dbReference type="GO" id="GO:0005634">
    <property type="term" value="C:nucleus"/>
    <property type="evidence" value="ECO:0007669"/>
    <property type="project" value="InterPro"/>
</dbReference>
<evidence type="ECO:0000256" key="1">
    <source>
        <dbReference type="SAM" id="MobiDB-lite"/>
    </source>
</evidence>
<dbReference type="GO" id="GO:0035556">
    <property type="term" value="P:intracellular signal transduction"/>
    <property type="evidence" value="ECO:0007669"/>
    <property type="project" value="TreeGrafter"/>
</dbReference>
<feature type="compositionally biased region" description="Acidic residues" evidence="1">
    <location>
        <begin position="340"/>
        <end position="360"/>
    </location>
</feature>
<proteinExistence type="predicted"/>
<dbReference type="Proteomes" id="UP001075354">
    <property type="component" value="Chromosome 1"/>
</dbReference>
<protein>
    <recommendedName>
        <fullName evidence="4">DNA-directed RNA polymerase II subunit GRINL1A</fullName>
    </recommendedName>
</protein>
<dbReference type="PANTHER" id="PTHR23171:SF13">
    <property type="entry name" value="DNA-DIRECTED RNA POLYMERASE II SUBUNIT GRINL1A"/>
    <property type="match status" value="1"/>
</dbReference>
<dbReference type="EMBL" id="JAPTSV010000001">
    <property type="protein sequence ID" value="KAJ1531931.1"/>
    <property type="molecule type" value="Genomic_DNA"/>
</dbReference>
<dbReference type="InterPro" id="IPR051375">
    <property type="entry name" value="Tuftelin_GRINL1A/MYZAP/CCD68"/>
</dbReference>
<comment type="caution">
    <text evidence="2">The sequence shown here is derived from an EMBL/GenBank/DDBJ whole genome shotgun (WGS) entry which is preliminary data.</text>
</comment>
<evidence type="ECO:0008006" key="4">
    <source>
        <dbReference type="Google" id="ProtNLM"/>
    </source>
</evidence>
<dbReference type="Pfam" id="PF15328">
    <property type="entry name" value="GCOM2"/>
    <property type="match status" value="1"/>
</dbReference>
<keyword evidence="3" id="KW-1185">Reference proteome</keyword>
<gene>
    <name evidence="2" type="ORF">ONE63_000572</name>
</gene>
<organism evidence="2 3">
    <name type="scientific">Megalurothrips usitatus</name>
    <name type="common">bean blossom thrips</name>
    <dbReference type="NCBI Taxonomy" id="439358"/>
    <lineage>
        <taxon>Eukaryota</taxon>
        <taxon>Metazoa</taxon>
        <taxon>Ecdysozoa</taxon>
        <taxon>Arthropoda</taxon>
        <taxon>Hexapoda</taxon>
        <taxon>Insecta</taxon>
        <taxon>Pterygota</taxon>
        <taxon>Neoptera</taxon>
        <taxon>Paraneoptera</taxon>
        <taxon>Thysanoptera</taxon>
        <taxon>Terebrantia</taxon>
        <taxon>Thripoidea</taxon>
        <taxon>Thripidae</taxon>
        <taxon>Megalurothrips</taxon>
    </lineage>
</organism>
<reference evidence="2" key="1">
    <citation type="submission" date="2022-12" db="EMBL/GenBank/DDBJ databases">
        <title>Chromosome-level genome assembly of the bean flower thrips Megalurothrips usitatus.</title>
        <authorList>
            <person name="Ma L."/>
            <person name="Liu Q."/>
            <person name="Li H."/>
            <person name="Cai W."/>
        </authorList>
    </citation>
    <scope>NUCLEOTIDE SEQUENCE</scope>
    <source>
        <strain evidence="2">Cailab_2022a</strain>
    </source>
</reference>
<dbReference type="InterPro" id="IPR026213">
    <property type="entry name" value="GRINL1"/>
</dbReference>
<feature type="region of interest" description="Disordered" evidence="1">
    <location>
        <begin position="166"/>
        <end position="188"/>
    </location>
</feature>
<feature type="compositionally biased region" description="Polar residues" evidence="1">
    <location>
        <begin position="172"/>
        <end position="186"/>
    </location>
</feature>
<sequence>MDAENVPSAVSLDHKPERIIKKVPGSIIPIPKEKDVILEDLSKRSTADLKELLERQSRILSNKSLVNKLADKGKKATELKARIEKELKSRDEVDTTANLLSEMSLSQLNALEWTGHCNPGHRKKISPHLEDPEYEETNPLKILACHSGTTDQKIQINCKDEEIGPATKDNSKNVPLETSTNVSQEDVSVVTEENKTLPLSPAHSSLAKPFAPDEPEPFAHFICNRFGHKENKERFKPNKPLKPFTGSFPFKAPGRVSSKPKRWEETNVTPPPALHADAKLLSLEESIEIQREQNRKLKEVQMKHAAEKLASLHGIHITQEIPASVLQSMDYRGAAQANSDSEEDVNEADLEDQELHDEDQMDRGGTVVYNVES</sequence>
<dbReference type="PRINTS" id="PR02085">
    <property type="entry name" value="POLR2GRINL1"/>
</dbReference>
<evidence type="ECO:0000313" key="2">
    <source>
        <dbReference type="EMBL" id="KAJ1531931.1"/>
    </source>
</evidence>
<accession>A0AAV7Y5Z2</accession>
<dbReference type="GO" id="GO:0003711">
    <property type="term" value="F:transcription elongation factor activity"/>
    <property type="evidence" value="ECO:0007669"/>
    <property type="project" value="InterPro"/>
</dbReference>
<dbReference type="PANTHER" id="PTHR23171">
    <property type="entry name" value="GDOWN1"/>
    <property type="match status" value="1"/>
</dbReference>
<evidence type="ECO:0000313" key="3">
    <source>
        <dbReference type="Proteomes" id="UP001075354"/>
    </source>
</evidence>
<feature type="region of interest" description="Disordered" evidence="1">
    <location>
        <begin position="331"/>
        <end position="373"/>
    </location>
</feature>
<dbReference type="GO" id="GO:0006368">
    <property type="term" value="P:transcription elongation by RNA polymerase II"/>
    <property type="evidence" value="ECO:0007669"/>
    <property type="project" value="InterPro"/>
</dbReference>
<dbReference type="AlphaFoldDB" id="A0AAV7Y5Z2"/>
<name>A0AAV7Y5Z2_9NEOP</name>